<reference evidence="1 2" key="1">
    <citation type="submission" date="2019-06" db="EMBL/GenBank/DDBJ databases">
        <title>Saccharibacillus brassicae sp. nov., an endophytic bacterium isolated from Chinese cabbage seeds (Brassica pekinensis).</title>
        <authorList>
            <person name="Jiang L."/>
            <person name="Lee J."/>
            <person name="Kim S.W."/>
        </authorList>
    </citation>
    <scope>NUCLEOTIDE SEQUENCE [LARGE SCALE GENOMIC DNA]</scope>
    <source>
        <strain evidence="2">KCTC 43072 / ATSA2</strain>
    </source>
</reference>
<evidence type="ECO:0000313" key="1">
    <source>
        <dbReference type="EMBL" id="QDH22655.1"/>
    </source>
</evidence>
<dbReference type="OrthoDB" id="2627800at2"/>
<dbReference type="Proteomes" id="UP000316968">
    <property type="component" value="Chromosome"/>
</dbReference>
<proteinExistence type="predicted"/>
<protein>
    <submittedName>
        <fullName evidence="1">Uncharacterized protein</fullName>
    </submittedName>
</protein>
<dbReference type="AlphaFoldDB" id="A0A4Y6V319"/>
<organism evidence="1 2">
    <name type="scientific">Saccharibacillus brassicae</name>
    <dbReference type="NCBI Taxonomy" id="2583377"/>
    <lineage>
        <taxon>Bacteria</taxon>
        <taxon>Bacillati</taxon>
        <taxon>Bacillota</taxon>
        <taxon>Bacilli</taxon>
        <taxon>Bacillales</taxon>
        <taxon>Paenibacillaceae</taxon>
        <taxon>Saccharibacillus</taxon>
    </lineage>
</organism>
<accession>A0A4Y6V319</accession>
<dbReference type="EMBL" id="CP041217">
    <property type="protein sequence ID" value="QDH22655.1"/>
    <property type="molecule type" value="Genomic_DNA"/>
</dbReference>
<gene>
    <name evidence="1" type="ORF">FFV09_18480</name>
</gene>
<dbReference type="KEGG" id="saca:FFV09_18480"/>
<sequence length="136" mass="16007">MNLNHQQLLFSLFHDGTLFNISKSGSDYLFSIDIPYLAERLNPDYSFFTLKLSQTQEFFFQQDTSNQVVEDLDELNRMQLEILKTDSTGSKIKVFCTDGPNEHFGFLHIKTEDIQIYDPKNRRLELVEVEQEARNY</sequence>
<dbReference type="RefSeq" id="WP_141449197.1">
    <property type="nucleotide sequence ID" value="NZ_CP041217.1"/>
</dbReference>
<evidence type="ECO:0000313" key="2">
    <source>
        <dbReference type="Proteomes" id="UP000316968"/>
    </source>
</evidence>
<name>A0A4Y6V319_SACBS</name>
<keyword evidence="2" id="KW-1185">Reference proteome</keyword>